<feature type="transmembrane region" description="Helical" evidence="1">
    <location>
        <begin position="56"/>
        <end position="78"/>
    </location>
</feature>
<comment type="caution">
    <text evidence="3">The sequence shown here is derived from an EMBL/GenBank/DDBJ whole genome shotgun (WGS) entry which is preliminary data.</text>
</comment>
<dbReference type="InterPro" id="IPR010730">
    <property type="entry name" value="HET"/>
</dbReference>
<name>A0AAE0NGL5_9PEZI</name>
<feature type="transmembrane region" description="Helical" evidence="1">
    <location>
        <begin position="84"/>
        <end position="106"/>
    </location>
</feature>
<evidence type="ECO:0000259" key="2">
    <source>
        <dbReference type="Pfam" id="PF06985"/>
    </source>
</evidence>
<dbReference type="PANTHER" id="PTHR33112:SF16">
    <property type="entry name" value="HETEROKARYON INCOMPATIBILITY DOMAIN-CONTAINING PROTEIN"/>
    <property type="match status" value="1"/>
</dbReference>
<dbReference type="EMBL" id="JAULSW010000005">
    <property type="protein sequence ID" value="KAK3381133.1"/>
    <property type="molecule type" value="Genomic_DNA"/>
</dbReference>
<reference evidence="3" key="2">
    <citation type="submission" date="2023-06" db="EMBL/GenBank/DDBJ databases">
        <authorList>
            <consortium name="Lawrence Berkeley National Laboratory"/>
            <person name="Haridas S."/>
            <person name="Hensen N."/>
            <person name="Bonometti L."/>
            <person name="Westerberg I."/>
            <person name="Brannstrom I.O."/>
            <person name="Guillou S."/>
            <person name="Cros-Aarteil S."/>
            <person name="Calhoun S."/>
            <person name="Kuo A."/>
            <person name="Mondo S."/>
            <person name="Pangilinan J."/>
            <person name="Riley R."/>
            <person name="LaButti K."/>
            <person name="Andreopoulos B."/>
            <person name="Lipzen A."/>
            <person name="Chen C."/>
            <person name="Yanf M."/>
            <person name="Daum C."/>
            <person name="Ng V."/>
            <person name="Clum A."/>
            <person name="Steindorff A."/>
            <person name="Ohm R."/>
            <person name="Martin F."/>
            <person name="Silar P."/>
            <person name="Natvig D."/>
            <person name="Lalanne C."/>
            <person name="Gautier V."/>
            <person name="Ament-velasquez S.L."/>
            <person name="Kruys A."/>
            <person name="Hutchinson M.I."/>
            <person name="Powell A.J."/>
            <person name="Barry K."/>
            <person name="Miller A.N."/>
            <person name="Grigoriev I.V."/>
            <person name="Debuchy R."/>
            <person name="Gladieux P."/>
            <person name="Thoren M.H."/>
            <person name="Johannesson H."/>
        </authorList>
    </citation>
    <scope>NUCLEOTIDE SEQUENCE</scope>
    <source>
        <strain evidence="3">CBS 232.78</strain>
    </source>
</reference>
<gene>
    <name evidence="3" type="ORF">B0H63DRAFT_196846</name>
</gene>
<keyword evidence="1" id="KW-1133">Transmembrane helix</keyword>
<evidence type="ECO:0000313" key="3">
    <source>
        <dbReference type="EMBL" id="KAK3381133.1"/>
    </source>
</evidence>
<sequence length="690" mass="77082">MSSEFCEDWVDVWPVEPEPRCVPWLFSDWKPTDAEAQITGLDHALLTVDANEGVRLFALLLLFGTALCGLLVWLAVYIVQTESLVLIVPLVASVLLAGYCWGYILLSFRLRSLLFEIVLFCCVTPIIGLAHLVVKLGRMAKAAIRIPGWLLTKYFVVQLPRHKGVGGPTQNPRLCGPCGKIVTKSRLLNGSSAIFNLTWSVEHWQHHSSLEELQRWASCCQLCEALLRSTGSSANEPCDRGIEAKEGSVRSLTSLDSSLAKPASTYSTTSPLTLEIWKDVSWKTARGILKVRLKGIEIGTSMPLLIEEVQMPHGSWNDENWDERYTALSSRLAKEWIETCRHKHKLCHNDLRPHGDTPFSPKRLIEVSTKPTSDDNEREKGESSITVKLVDIAIPVPYMALSRSWTEGHAEDNALRLLPTNIEKLRESVAADQLGPSIQGAANFAAGIRCRYLWADRLCILPEEWEAETARFGLILSNATCTISSTRSTTKLGKSSSCVCQSSISRGEACVLLSWPSEEGRGREVPTLVVRPQTNPIEGDDNGDSNIDELFDRHVDANPFNSRQPWALQDRLLSPRLLYLCDGGLTLFECNTMRASNQDHRGMAESHLSSVSHFTSPKRSQLEAAARKWRLKANFRSGTHGMTHSYHTRKKVVDAKRGVYTFETLVLPLQIESSSELQRAGSRFRPEERL</sequence>
<evidence type="ECO:0000256" key="1">
    <source>
        <dbReference type="SAM" id="Phobius"/>
    </source>
</evidence>
<feature type="domain" description="Heterokaryon incompatibility" evidence="2">
    <location>
        <begin position="398"/>
        <end position="491"/>
    </location>
</feature>
<dbReference type="Proteomes" id="UP001285441">
    <property type="component" value="Unassembled WGS sequence"/>
</dbReference>
<dbReference type="PANTHER" id="PTHR33112">
    <property type="entry name" value="DOMAIN PROTEIN, PUTATIVE-RELATED"/>
    <property type="match status" value="1"/>
</dbReference>
<keyword evidence="1" id="KW-0472">Membrane</keyword>
<proteinExistence type="predicted"/>
<protein>
    <recommendedName>
        <fullName evidence="2">Heterokaryon incompatibility domain-containing protein</fullName>
    </recommendedName>
</protein>
<organism evidence="3 4">
    <name type="scientific">Podospora didyma</name>
    <dbReference type="NCBI Taxonomy" id="330526"/>
    <lineage>
        <taxon>Eukaryota</taxon>
        <taxon>Fungi</taxon>
        <taxon>Dikarya</taxon>
        <taxon>Ascomycota</taxon>
        <taxon>Pezizomycotina</taxon>
        <taxon>Sordariomycetes</taxon>
        <taxon>Sordariomycetidae</taxon>
        <taxon>Sordariales</taxon>
        <taxon>Podosporaceae</taxon>
        <taxon>Podospora</taxon>
    </lineage>
</organism>
<keyword evidence="4" id="KW-1185">Reference proteome</keyword>
<feature type="transmembrane region" description="Helical" evidence="1">
    <location>
        <begin position="113"/>
        <end position="134"/>
    </location>
</feature>
<reference evidence="3" key="1">
    <citation type="journal article" date="2023" name="Mol. Phylogenet. Evol.">
        <title>Genome-scale phylogeny and comparative genomics of the fungal order Sordariales.</title>
        <authorList>
            <person name="Hensen N."/>
            <person name="Bonometti L."/>
            <person name="Westerberg I."/>
            <person name="Brannstrom I.O."/>
            <person name="Guillou S."/>
            <person name="Cros-Aarteil S."/>
            <person name="Calhoun S."/>
            <person name="Haridas S."/>
            <person name="Kuo A."/>
            <person name="Mondo S."/>
            <person name="Pangilinan J."/>
            <person name="Riley R."/>
            <person name="LaButti K."/>
            <person name="Andreopoulos B."/>
            <person name="Lipzen A."/>
            <person name="Chen C."/>
            <person name="Yan M."/>
            <person name="Daum C."/>
            <person name="Ng V."/>
            <person name="Clum A."/>
            <person name="Steindorff A."/>
            <person name="Ohm R.A."/>
            <person name="Martin F."/>
            <person name="Silar P."/>
            <person name="Natvig D.O."/>
            <person name="Lalanne C."/>
            <person name="Gautier V."/>
            <person name="Ament-Velasquez S.L."/>
            <person name="Kruys A."/>
            <person name="Hutchinson M.I."/>
            <person name="Powell A.J."/>
            <person name="Barry K."/>
            <person name="Miller A.N."/>
            <person name="Grigoriev I.V."/>
            <person name="Debuchy R."/>
            <person name="Gladieux P."/>
            <person name="Hiltunen Thoren M."/>
            <person name="Johannesson H."/>
        </authorList>
    </citation>
    <scope>NUCLEOTIDE SEQUENCE</scope>
    <source>
        <strain evidence="3">CBS 232.78</strain>
    </source>
</reference>
<evidence type="ECO:0000313" key="4">
    <source>
        <dbReference type="Proteomes" id="UP001285441"/>
    </source>
</evidence>
<keyword evidence="1" id="KW-0812">Transmembrane</keyword>
<accession>A0AAE0NGL5</accession>
<dbReference type="AlphaFoldDB" id="A0AAE0NGL5"/>
<dbReference type="Pfam" id="PF06985">
    <property type="entry name" value="HET"/>
    <property type="match status" value="1"/>
</dbReference>